<name>A0ABY8F8Q9_9HYPH</name>
<evidence type="ECO:0000313" key="1">
    <source>
        <dbReference type="EMBL" id="WFE91784.1"/>
    </source>
</evidence>
<dbReference type="Gene3D" id="3.30.300.20">
    <property type="match status" value="1"/>
</dbReference>
<dbReference type="InterPro" id="IPR015946">
    <property type="entry name" value="KH_dom-like_a/b"/>
</dbReference>
<dbReference type="EMBL" id="CP120863">
    <property type="protein sequence ID" value="WFE91784.1"/>
    <property type="molecule type" value="Genomic_DNA"/>
</dbReference>
<keyword evidence="2" id="KW-1185">Reference proteome</keyword>
<gene>
    <name evidence="1" type="ORF">K1718_10600</name>
</gene>
<evidence type="ECO:0000313" key="2">
    <source>
        <dbReference type="Proteomes" id="UP001209803"/>
    </source>
</evidence>
<proteinExistence type="predicted"/>
<organism evidence="1 2">
    <name type="scientific">Roseibium porphyridii</name>
    <dbReference type="NCBI Taxonomy" id="2866279"/>
    <lineage>
        <taxon>Bacteria</taxon>
        <taxon>Pseudomonadati</taxon>
        <taxon>Pseudomonadota</taxon>
        <taxon>Alphaproteobacteria</taxon>
        <taxon>Hyphomicrobiales</taxon>
        <taxon>Stappiaceae</taxon>
        <taxon>Roseibium</taxon>
    </lineage>
</organism>
<dbReference type="InterPro" id="IPR003718">
    <property type="entry name" value="OsmC/Ohr_fam"/>
</dbReference>
<dbReference type="PANTHER" id="PTHR35368:SF1">
    <property type="entry name" value="HYDROPEROXIDE REDUCTASE"/>
    <property type="match status" value="1"/>
</dbReference>
<dbReference type="PANTHER" id="PTHR35368">
    <property type="entry name" value="HYDROPEROXIDE REDUCTASE"/>
    <property type="match status" value="1"/>
</dbReference>
<dbReference type="InterPro" id="IPR036102">
    <property type="entry name" value="OsmC/Ohrsf"/>
</dbReference>
<dbReference type="RefSeq" id="WP_265684379.1">
    <property type="nucleotide sequence ID" value="NZ_CP120863.1"/>
</dbReference>
<sequence length="151" mass="16266">MALKEKTVVKLRAKANGLSHSRTDIGIRDVSYSIDEPVARGGTNLGPAPTEAALGALAGCTNVIGHKCAAKLGVDIGHMEIEITCEFDRRGVTLEEEIDVPFVALRQVVSVDGSLSEDDLRRVGDEVAKYCPLSKLFEQSGTKLETIWQKA</sequence>
<accession>A0ABY8F8Q9</accession>
<reference evidence="1 2" key="1">
    <citation type="submission" date="2023-03" db="EMBL/GenBank/DDBJ databases">
        <title>Roseibium porphyridii sp. nov. and Roseibium rhodosorbium sp. nov. isolated from marine algae, Porphyridium cruentum and Rhodosorus marinus, respectively.</title>
        <authorList>
            <person name="Lee M.W."/>
            <person name="Choi B.J."/>
            <person name="Lee J.K."/>
            <person name="Choi D.G."/>
            <person name="Baek J.H."/>
            <person name="Bayburt H."/>
            <person name="Kim J.M."/>
            <person name="Han D.M."/>
            <person name="Kim K.H."/>
            <person name="Jeon C.O."/>
        </authorList>
    </citation>
    <scope>NUCLEOTIDE SEQUENCE [LARGE SCALE GENOMIC DNA]</scope>
    <source>
        <strain evidence="1 2">KMA01</strain>
    </source>
</reference>
<dbReference type="SUPFAM" id="SSF82784">
    <property type="entry name" value="OsmC-like"/>
    <property type="match status" value="1"/>
</dbReference>
<dbReference type="Pfam" id="PF02566">
    <property type="entry name" value="OsmC"/>
    <property type="match status" value="1"/>
</dbReference>
<dbReference type="InterPro" id="IPR052924">
    <property type="entry name" value="OsmC/Ohr_hydroprdx_reductase"/>
</dbReference>
<dbReference type="Proteomes" id="UP001209803">
    <property type="component" value="Chromosome"/>
</dbReference>
<protein>
    <submittedName>
        <fullName evidence="1">OsmC family protein</fullName>
    </submittedName>
</protein>